<feature type="region of interest" description="Disordered" evidence="1">
    <location>
        <begin position="148"/>
        <end position="175"/>
    </location>
</feature>
<dbReference type="Proteomes" id="UP000030744">
    <property type="component" value="Unassembled WGS sequence"/>
</dbReference>
<protein>
    <submittedName>
        <fullName evidence="3">Uncharacterized protein</fullName>
    </submittedName>
</protein>
<dbReference type="OrthoDB" id="531541at2759"/>
<proteinExistence type="predicted"/>
<accession>U6JNF7</accession>
<keyword evidence="4" id="KW-1185">Reference proteome</keyword>
<dbReference type="AlphaFoldDB" id="U6JNF7"/>
<sequence>MARMGGMWMQMKCTDMIVDLESKEEYASSLYLRGYALGTYSADIKVEVYSKDGVLLGSELIPIVLNSSVTPGTNSPTDAAAAEAFSSYAKERDHQTPLCAVQLGYTGDIESEGWSGVKIAAISLACIAGVLVLAIGGFFLHKRLTGQRASAPKRNSAQSEGKREEKKVSVREGWQ</sequence>
<keyword evidence="2" id="KW-0812">Transmembrane</keyword>
<gene>
    <name evidence="3" type="ORF">EMH_0028810</name>
</gene>
<keyword evidence="2" id="KW-1133">Transmembrane helix</keyword>
<reference evidence="3" key="1">
    <citation type="submission" date="2013-10" db="EMBL/GenBank/DDBJ databases">
        <title>Genomic analysis of the causative agents of coccidiosis in chickens.</title>
        <authorList>
            <person name="Reid A.J."/>
            <person name="Blake D."/>
            <person name="Billington K."/>
            <person name="Browne H."/>
            <person name="Dunn M."/>
            <person name="Hung S."/>
            <person name="Kawahara F."/>
            <person name="Miranda-Saavedra D."/>
            <person name="Mourier T."/>
            <person name="Nagra H."/>
            <person name="Otto T.D."/>
            <person name="Rawlings N."/>
            <person name="Sanchez A."/>
            <person name="Sanders M."/>
            <person name="Subramaniam C."/>
            <person name="Tay Y."/>
            <person name="Dear P."/>
            <person name="Doerig C."/>
            <person name="Gruber A."/>
            <person name="Parkinson J."/>
            <person name="Shirley M."/>
            <person name="Wan K.L."/>
            <person name="Berriman M."/>
            <person name="Tomley F."/>
            <person name="Pain A."/>
        </authorList>
    </citation>
    <scope>NUCLEOTIDE SEQUENCE [LARGE SCALE GENOMIC DNA]</scope>
    <source>
        <strain evidence="3">Houghton</strain>
    </source>
</reference>
<dbReference type="GeneID" id="25377731"/>
<organism evidence="3 4">
    <name type="scientific">Eimeria mitis</name>
    <dbReference type="NCBI Taxonomy" id="44415"/>
    <lineage>
        <taxon>Eukaryota</taxon>
        <taxon>Sar</taxon>
        <taxon>Alveolata</taxon>
        <taxon>Apicomplexa</taxon>
        <taxon>Conoidasida</taxon>
        <taxon>Coccidia</taxon>
        <taxon>Eucoccidiorida</taxon>
        <taxon>Eimeriorina</taxon>
        <taxon>Eimeriidae</taxon>
        <taxon>Eimeria</taxon>
    </lineage>
</organism>
<name>U6JNF7_9EIME</name>
<evidence type="ECO:0000256" key="2">
    <source>
        <dbReference type="SAM" id="Phobius"/>
    </source>
</evidence>
<reference evidence="3" key="2">
    <citation type="submission" date="2013-10" db="EMBL/GenBank/DDBJ databases">
        <authorList>
            <person name="Aslett M."/>
        </authorList>
    </citation>
    <scope>NUCLEOTIDE SEQUENCE [LARGE SCALE GENOMIC DNA]</scope>
    <source>
        <strain evidence="3">Houghton</strain>
    </source>
</reference>
<evidence type="ECO:0000256" key="1">
    <source>
        <dbReference type="SAM" id="MobiDB-lite"/>
    </source>
</evidence>
<dbReference type="VEuPathDB" id="ToxoDB:EMH_0028810"/>
<dbReference type="RefSeq" id="XP_013349658.1">
    <property type="nucleotide sequence ID" value="XM_013494204.1"/>
</dbReference>
<keyword evidence="2" id="KW-0472">Membrane</keyword>
<dbReference type="EMBL" id="HG678844">
    <property type="protein sequence ID" value="CDJ27080.1"/>
    <property type="molecule type" value="Genomic_DNA"/>
</dbReference>
<evidence type="ECO:0000313" key="3">
    <source>
        <dbReference type="EMBL" id="CDJ27080.1"/>
    </source>
</evidence>
<feature type="compositionally biased region" description="Basic and acidic residues" evidence="1">
    <location>
        <begin position="160"/>
        <end position="175"/>
    </location>
</feature>
<evidence type="ECO:0000313" key="4">
    <source>
        <dbReference type="Proteomes" id="UP000030744"/>
    </source>
</evidence>
<feature type="transmembrane region" description="Helical" evidence="2">
    <location>
        <begin position="119"/>
        <end position="140"/>
    </location>
</feature>